<organism evidence="2 3">
    <name type="scientific">Cuscuta europaea</name>
    <name type="common">European dodder</name>
    <dbReference type="NCBI Taxonomy" id="41803"/>
    <lineage>
        <taxon>Eukaryota</taxon>
        <taxon>Viridiplantae</taxon>
        <taxon>Streptophyta</taxon>
        <taxon>Embryophyta</taxon>
        <taxon>Tracheophyta</taxon>
        <taxon>Spermatophyta</taxon>
        <taxon>Magnoliopsida</taxon>
        <taxon>eudicotyledons</taxon>
        <taxon>Gunneridae</taxon>
        <taxon>Pentapetalae</taxon>
        <taxon>asterids</taxon>
        <taxon>lamiids</taxon>
        <taxon>Solanales</taxon>
        <taxon>Convolvulaceae</taxon>
        <taxon>Cuscuteae</taxon>
        <taxon>Cuscuta</taxon>
        <taxon>Cuscuta subgen. Cuscuta</taxon>
    </lineage>
</organism>
<gene>
    <name evidence="2" type="ORF">CEURO_LOCUS4010</name>
</gene>
<feature type="region of interest" description="Disordered" evidence="1">
    <location>
        <begin position="1"/>
        <end position="141"/>
    </location>
</feature>
<feature type="compositionally biased region" description="Pro residues" evidence="1">
    <location>
        <begin position="1"/>
        <end position="11"/>
    </location>
</feature>
<protein>
    <submittedName>
        <fullName evidence="2">Uncharacterized protein</fullName>
    </submittedName>
</protein>
<name>A0A9P0YQ76_CUSEU</name>
<dbReference type="PANTHER" id="PTHR34660:SF3">
    <property type="entry name" value="RRM DOMAIN-CONTAINING PROTEIN"/>
    <property type="match status" value="1"/>
</dbReference>
<evidence type="ECO:0000256" key="1">
    <source>
        <dbReference type="SAM" id="MobiDB-lite"/>
    </source>
</evidence>
<feature type="region of interest" description="Disordered" evidence="1">
    <location>
        <begin position="366"/>
        <end position="497"/>
    </location>
</feature>
<sequence>MSRCFPFPPPGYEKKPNSVDAFLPKEEKSKEKRHKKEKKDKEKGEGKEKRDKDRREGKHKEKKDRKDKQKDKKEKSRDKKRGDRENKSKNKDKKSVCEEALAVGHPGALSTSEEPDKNVINSDEKKTSVQHGQKAIQGRLGLNGEAEESKFVQELARRIKDEENGKGIQLAGRFSGEGQKEEKIGKVVGVKVSRSLAEDLGSNIERSGVDDRKLGRGVRVDENGKGILLAGRFSGEGKKDERMDRVVGDKVSRILAEDCGTNMERSGLDDRTMDVMQATVNESRRRTNAFVAPNIYRSNDNKVEGMPMACGVKGNSLNFTENKVAYTEKSLDCRGIDSHATQSESRQSGNTILPNITAFGKSMFEGMHRPQEENNKRKEEKEKTKERGDGKSGEKGKDKGRDKKEKDRDKKRHKKSKDREKEKKKEKKSKEKSDHDRLQNIRSNTTSELSRDSDAGAAFDVNLKKRKLVPNGFVHDDEARPAKIPKPASHGPIQNGDKVETFHVPVISNRLSVSDIKVANKTQKRNGAVDGQPSVSIPRPKLSPPTTSIGQIAEPSLTPPLADQFAETTGRTPPVDHTAKAVGRLPFSDQTAETLGKPPISKTLVKHPFSKTPVKPPQAYQTAETIGRPPSADHTAETLGKLPFSKTSVKPPQAYQIAETLRIPPSADQIVEKPLHADKIAEVCRKPPSAAIFAEVSKKPSQNNVVVEAPKRSPHPDVKYLNQILTVPKMEEWVECDDDNEWLFGSKDPSEKKSGVRSNVINEELQVWSEARYIESTDIYALPYVIPY</sequence>
<feature type="region of interest" description="Disordered" evidence="1">
    <location>
        <begin position="522"/>
        <end position="554"/>
    </location>
</feature>
<feature type="compositionally biased region" description="Basic and acidic residues" evidence="1">
    <location>
        <begin position="12"/>
        <end position="30"/>
    </location>
</feature>
<feature type="compositionally biased region" description="Basic and acidic residues" evidence="1">
    <location>
        <begin position="114"/>
        <end position="127"/>
    </location>
</feature>
<dbReference type="OrthoDB" id="1913135at2759"/>
<comment type="caution">
    <text evidence="2">The sequence shown here is derived from an EMBL/GenBank/DDBJ whole genome shotgun (WGS) entry which is preliminary data.</text>
</comment>
<dbReference type="PANTHER" id="PTHR34660">
    <property type="entry name" value="MYB-LIKE PROTEIN X"/>
    <property type="match status" value="1"/>
</dbReference>
<evidence type="ECO:0000313" key="3">
    <source>
        <dbReference type="Proteomes" id="UP001152484"/>
    </source>
</evidence>
<dbReference type="EMBL" id="CAMAPE010000008">
    <property type="protein sequence ID" value="CAH9071650.1"/>
    <property type="molecule type" value="Genomic_DNA"/>
</dbReference>
<dbReference type="Proteomes" id="UP001152484">
    <property type="component" value="Unassembled WGS sequence"/>
</dbReference>
<keyword evidence="3" id="KW-1185">Reference proteome</keyword>
<feature type="region of interest" description="Disordered" evidence="1">
    <location>
        <begin position="590"/>
        <end position="617"/>
    </location>
</feature>
<accession>A0A9P0YQ76</accession>
<feature type="compositionally biased region" description="Basic and acidic residues" evidence="1">
    <location>
        <begin position="39"/>
        <end position="97"/>
    </location>
</feature>
<feature type="compositionally biased region" description="Basic and acidic residues" evidence="1">
    <location>
        <begin position="417"/>
        <end position="439"/>
    </location>
</feature>
<feature type="compositionally biased region" description="Basic and acidic residues" evidence="1">
    <location>
        <begin position="366"/>
        <end position="408"/>
    </location>
</feature>
<proteinExistence type="predicted"/>
<dbReference type="AlphaFoldDB" id="A0A9P0YQ76"/>
<evidence type="ECO:0000313" key="2">
    <source>
        <dbReference type="EMBL" id="CAH9071650.1"/>
    </source>
</evidence>
<reference evidence="2" key="1">
    <citation type="submission" date="2022-07" db="EMBL/GenBank/DDBJ databases">
        <authorList>
            <person name="Macas J."/>
            <person name="Novak P."/>
            <person name="Neumann P."/>
        </authorList>
    </citation>
    <scope>NUCLEOTIDE SEQUENCE</scope>
</reference>